<comment type="caution">
    <text evidence="7">The sequence shown here is derived from an EMBL/GenBank/DDBJ whole genome shotgun (WGS) entry which is preliminary data.</text>
</comment>
<accession>A0A2G8SVA5</accession>
<organism evidence="7 8">
    <name type="scientific">Ganoderma sinense ZZ0214-1</name>
    <dbReference type="NCBI Taxonomy" id="1077348"/>
    <lineage>
        <taxon>Eukaryota</taxon>
        <taxon>Fungi</taxon>
        <taxon>Dikarya</taxon>
        <taxon>Basidiomycota</taxon>
        <taxon>Agaricomycotina</taxon>
        <taxon>Agaricomycetes</taxon>
        <taxon>Polyporales</taxon>
        <taxon>Polyporaceae</taxon>
        <taxon>Ganoderma</taxon>
    </lineage>
</organism>
<dbReference type="Gene3D" id="1.10.600.10">
    <property type="entry name" value="Farnesyl Diphosphate Synthase"/>
    <property type="match status" value="1"/>
</dbReference>
<dbReference type="GO" id="GO:0010333">
    <property type="term" value="F:terpene synthase activity"/>
    <property type="evidence" value="ECO:0007669"/>
    <property type="project" value="InterPro"/>
</dbReference>
<dbReference type="EC" id="4.2.3.-" evidence="6"/>
<comment type="similarity">
    <text evidence="2 6">Belongs to the terpene synthase family.</text>
</comment>
<evidence type="ECO:0000256" key="2">
    <source>
        <dbReference type="ARBA" id="ARBA00006333"/>
    </source>
</evidence>
<gene>
    <name evidence="7" type="ORF">GSI_01384</name>
</gene>
<comment type="cofactor">
    <cofactor evidence="1 6">
        <name>Mg(2+)</name>
        <dbReference type="ChEBI" id="CHEBI:18420"/>
    </cofactor>
</comment>
<dbReference type="SFLD" id="SFLDG01020">
    <property type="entry name" value="Terpene_Cyclase_Like_2"/>
    <property type="match status" value="1"/>
</dbReference>
<keyword evidence="8" id="KW-1185">Reference proteome</keyword>
<dbReference type="EMBL" id="AYKW01000001">
    <property type="protein sequence ID" value="PIL37690.1"/>
    <property type="molecule type" value="Genomic_DNA"/>
</dbReference>
<dbReference type="SFLD" id="SFLDS00005">
    <property type="entry name" value="Isoprenoid_Synthase_Type_I"/>
    <property type="match status" value="1"/>
</dbReference>
<name>A0A2G8SVA5_9APHY</name>
<evidence type="ECO:0000256" key="6">
    <source>
        <dbReference type="RuleBase" id="RU366034"/>
    </source>
</evidence>
<dbReference type="SUPFAM" id="SSF48576">
    <property type="entry name" value="Terpenoid synthases"/>
    <property type="match status" value="1"/>
</dbReference>
<dbReference type="OrthoDB" id="6486656at2759"/>
<proteinExistence type="inferred from homology"/>
<dbReference type="PANTHER" id="PTHR35201:SF4">
    <property type="entry name" value="BETA-PINACENE SYNTHASE-RELATED"/>
    <property type="match status" value="1"/>
</dbReference>
<keyword evidence="3 6" id="KW-0479">Metal-binding</keyword>
<evidence type="ECO:0000313" key="7">
    <source>
        <dbReference type="EMBL" id="PIL37690.1"/>
    </source>
</evidence>
<evidence type="ECO:0000256" key="5">
    <source>
        <dbReference type="ARBA" id="ARBA00023239"/>
    </source>
</evidence>
<dbReference type="GO" id="GO:0046872">
    <property type="term" value="F:metal ion binding"/>
    <property type="evidence" value="ECO:0007669"/>
    <property type="project" value="UniProtKB-KW"/>
</dbReference>
<dbReference type="PANTHER" id="PTHR35201">
    <property type="entry name" value="TERPENE SYNTHASE"/>
    <property type="match status" value="1"/>
</dbReference>
<evidence type="ECO:0000256" key="4">
    <source>
        <dbReference type="ARBA" id="ARBA00022842"/>
    </source>
</evidence>
<dbReference type="Pfam" id="PF19086">
    <property type="entry name" value="Terpene_syn_C_2"/>
    <property type="match status" value="1"/>
</dbReference>
<dbReference type="GO" id="GO:0008299">
    <property type="term" value="P:isoprenoid biosynthetic process"/>
    <property type="evidence" value="ECO:0007669"/>
    <property type="project" value="UniProtKB-ARBA"/>
</dbReference>
<reference evidence="7 8" key="1">
    <citation type="journal article" date="2015" name="Sci. Rep.">
        <title>Chromosome-level genome map provides insights into diverse defense mechanisms in the medicinal fungus Ganoderma sinense.</title>
        <authorList>
            <person name="Zhu Y."/>
            <person name="Xu J."/>
            <person name="Sun C."/>
            <person name="Zhou S."/>
            <person name="Xu H."/>
            <person name="Nelson D.R."/>
            <person name="Qian J."/>
            <person name="Song J."/>
            <person name="Luo H."/>
            <person name="Xiang L."/>
            <person name="Li Y."/>
            <person name="Xu Z."/>
            <person name="Ji A."/>
            <person name="Wang L."/>
            <person name="Lu S."/>
            <person name="Hayward A."/>
            <person name="Sun W."/>
            <person name="Li X."/>
            <person name="Schwartz D.C."/>
            <person name="Wang Y."/>
            <person name="Chen S."/>
        </authorList>
    </citation>
    <scope>NUCLEOTIDE SEQUENCE [LARGE SCALE GENOMIC DNA]</scope>
    <source>
        <strain evidence="7 8">ZZ0214-1</strain>
    </source>
</reference>
<evidence type="ECO:0000313" key="8">
    <source>
        <dbReference type="Proteomes" id="UP000230002"/>
    </source>
</evidence>
<dbReference type="InterPro" id="IPR008949">
    <property type="entry name" value="Isoprenoid_synthase_dom_sf"/>
</dbReference>
<dbReference type="AlphaFoldDB" id="A0A2G8SVA5"/>
<evidence type="ECO:0000256" key="1">
    <source>
        <dbReference type="ARBA" id="ARBA00001946"/>
    </source>
</evidence>
<keyword evidence="4 6" id="KW-0460">Magnesium</keyword>
<dbReference type="SMR" id="A0A2G8SVA5"/>
<protein>
    <recommendedName>
        <fullName evidence="6">Terpene synthase</fullName>
        <ecNumber evidence="6">4.2.3.-</ecNumber>
    </recommendedName>
</protein>
<keyword evidence="5 6" id="KW-0456">Lyase</keyword>
<evidence type="ECO:0000256" key="3">
    <source>
        <dbReference type="ARBA" id="ARBA00022723"/>
    </source>
</evidence>
<dbReference type="Proteomes" id="UP000230002">
    <property type="component" value="Unassembled WGS sequence"/>
</dbReference>
<dbReference type="InterPro" id="IPR034686">
    <property type="entry name" value="Terpene_cyclase-like_2"/>
</dbReference>
<sequence length="287" mass="32832">MYPDVPRDRLRVGADIVHVLFVIDEYTDRESSAGVHEICDIILDALRNPDKPRPEGETSIGEMARQFWARGRVLATAEAEKHLLEAFADYLDGTAQLAEDRDKRAIRTIDAYMEARRMDSGVRVCFSPNELQLSIPDEAFYHPVVKELRDASVDLVVLDNDVASYNREQASCYEHWNILSVVMHQFHFDLYHATEWVAEYHKTVEARFLDALTRLPSFNPKVDAALQVYVAGKLAASPSANDSWKFESERYFGKNGAEVRKTKQVMDPEMKRESVRVLLFEDFVEAA</sequence>